<evidence type="ECO:0000313" key="2">
    <source>
        <dbReference type="EMBL" id="OMJ29587.1"/>
    </source>
</evidence>
<name>A0A1R1YRS4_9FUNG</name>
<accession>A0A1R1YRS4</accession>
<protein>
    <submittedName>
        <fullName evidence="2">Uncharacterized protein</fullName>
    </submittedName>
</protein>
<sequence length="115" mass="12763">MIQSPKKIDSSSDSLSKWGSIASTMDLSCFDDDLSSTIEFQNRLKFDNQLFLATPEKLLFMKFAKLEAVANRMSDMSYSEQRYSKLPTPSSSSPSSALSKTASPQTLPLNKPLDN</sequence>
<comment type="caution">
    <text evidence="2">The sequence shown here is derived from an EMBL/GenBank/DDBJ whole genome shotgun (WGS) entry which is preliminary data.</text>
</comment>
<gene>
    <name evidence="2" type="ORF">AYI69_g903</name>
</gene>
<dbReference type="EMBL" id="LSSM01000244">
    <property type="protein sequence ID" value="OMJ29587.1"/>
    <property type="molecule type" value="Genomic_DNA"/>
</dbReference>
<feature type="region of interest" description="Disordered" evidence="1">
    <location>
        <begin position="79"/>
        <end position="115"/>
    </location>
</feature>
<evidence type="ECO:0000313" key="3">
    <source>
        <dbReference type="Proteomes" id="UP000187429"/>
    </source>
</evidence>
<reference evidence="3" key="1">
    <citation type="submission" date="2017-01" db="EMBL/GenBank/DDBJ databases">
        <authorList>
            <person name="Wang Y."/>
            <person name="White M."/>
            <person name="Kvist S."/>
            <person name="Moncalvo J.-M."/>
        </authorList>
    </citation>
    <scope>NUCLEOTIDE SEQUENCE [LARGE SCALE GENOMIC DNA]</scope>
    <source>
        <strain evidence="3">ID-206-W2</strain>
    </source>
</reference>
<feature type="compositionally biased region" description="Low complexity" evidence="1">
    <location>
        <begin position="84"/>
        <end position="104"/>
    </location>
</feature>
<dbReference type="Proteomes" id="UP000187429">
    <property type="component" value="Unassembled WGS sequence"/>
</dbReference>
<proteinExistence type="predicted"/>
<organism evidence="2 3">
    <name type="scientific">Smittium culicis</name>
    <dbReference type="NCBI Taxonomy" id="133412"/>
    <lineage>
        <taxon>Eukaryota</taxon>
        <taxon>Fungi</taxon>
        <taxon>Fungi incertae sedis</taxon>
        <taxon>Zoopagomycota</taxon>
        <taxon>Kickxellomycotina</taxon>
        <taxon>Harpellomycetes</taxon>
        <taxon>Harpellales</taxon>
        <taxon>Legeriomycetaceae</taxon>
        <taxon>Smittium</taxon>
    </lineage>
</organism>
<dbReference type="OrthoDB" id="5586807at2759"/>
<dbReference type="AlphaFoldDB" id="A0A1R1YRS4"/>
<evidence type="ECO:0000256" key="1">
    <source>
        <dbReference type="SAM" id="MobiDB-lite"/>
    </source>
</evidence>
<keyword evidence="3" id="KW-1185">Reference proteome</keyword>